<dbReference type="PROSITE" id="PS52016">
    <property type="entry name" value="TONB_DEPENDENT_REC_3"/>
    <property type="match status" value="1"/>
</dbReference>
<evidence type="ECO:0000256" key="4">
    <source>
        <dbReference type="ARBA" id="ARBA00022496"/>
    </source>
</evidence>
<dbReference type="Gene3D" id="2.170.130.10">
    <property type="entry name" value="TonB-dependent receptor, plug domain"/>
    <property type="match status" value="1"/>
</dbReference>
<feature type="region of interest" description="Disordered" evidence="13">
    <location>
        <begin position="26"/>
        <end position="76"/>
    </location>
</feature>
<comment type="subcellular location">
    <subcellularLocation>
        <location evidence="1 11">Cell outer membrane</location>
        <topology evidence="1 11">Multi-pass membrane protein</topology>
    </subcellularLocation>
</comment>
<dbReference type="Proteomes" id="UP000217257">
    <property type="component" value="Chromosome"/>
</dbReference>
<evidence type="ECO:0000313" key="16">
    <source>
        <dbReference type="EMBL" id="ATB41042.1"/>
    </source>
</evidence>
<keyword evidence="2 11" id="KW-0813">Transport</keyword>
<gene>
    <name evidence="16" type="ORF">CYFUS_006504</name>
</gene>
<accession>A0A250JC41</accession>
<evidence type="ECO:0000256" key="11">
    <source>
        <dbReference type="PROSITE-ProRule" id="PRU01360"/>
    </source>
</evidence>
<feature type="compositionally biased region" description="Pro residues" evidence="13">
    <location>
        <begin position="33"/>
        <end position="52"/>
    </location>
</feature>
<dbReference type="GO" id="GO:0006826">
    <property type="term" value="P:iron ion transport"/>
    <property type="evidence" value="ECO:0007669"/>
    <property type="project" value="UniProtKB-KW"/>
</dbReference>
<evidence type="ECO:0000256" key="6">
    <source>
        <dbReference type="ARBA" id="ARBA00023004"/>
    </source>
</evidence>
<evidence type="ECO:0000256" key="8">
    <source>
        <dbReference type="ARBA" id="ARBA00023077"/>
    </source>
</evidence>
<dbReference type="InterPro" id="IPR037066">
    <property type="entry name" value="Plug_dom_sf"/>
</dbReference>
<evidence type="ECO:0000256" key="13">
    <source>
        <dbReference type="SAM" id="MobiDB-lite"/>
    </source>
</evidence>
<dbReference type="SUPFAM" id="SSF56935">
    <property type="entry name" value="Porins"/>
    <property type="match status" value="1"/>
</dbReference>
<dbReference type="InterPro" id="IPR012910">
    <property type="entry name" value="Plug_dom"/>
</dbReference>
<evidence type="ECO:0000259" key="15">
    <source>
        <dbReference type="Pfam" id="PF07715"/>
    </source>
</evidence>
<keyword evidence="9 11" id="KW-0472">Membrane</keyword>
<evidence type="ECO:0000256" key="12">
    <source>
        <dbReference type="RuleBase" id="RU003357"/>
    </source>
</evidence>
<keyword evidence="6" id="KW-0408">Iron</keyword>
<evidence type="ECO:0000256" key="9">
    <source>
        <dbReference type="ARBA" id="ARBA00023136"/>
    </source>
</evidence>
<dbReference type="EMBL" id="CP022098">
    <property type="protein sequence ID" value="ATB41042.1"/>
    <property type="molecule type" value="Genomic_DNA"/>
</dbReference>
<keyword evidence="4" id="KW-0410">Iron transport</keyword>
<dbReference type="PANTHER" id="PTHR32552:SF81">
    <property type="entry name" value="TONB-DEPENDENT OUTER MEMBRANE RECEPTOR"/>
    <property type="match status" value="1"/>
</dbReference>
<sequence length="726" mass="79018">MLMREKRRGLGWLGLWVVVSAVPALAQSSDESPPSPPEQLAPAEPEPTAPAEPKPEAPAAMQTTVTARRPFTAASSSTVRDRDFLLRPHPRPADILQVVPGLYTVQHAGGGKANQYFLRGFDADHGTDVALFVDGVPVNMVSHGHGQGYADLNWVIPELIERVEVRKGPYFAQDGDFATAGAVNLVTRRNFESSQLTLGGGSFDTWRGMFVAAPDVEGWSPVVAGQVYGTNGPFLNPEKLERYSLFTKVTRDLSERSSLSLAITSYGSGWNASGQIPLRAVNAGLLDRFGTVNDAEGGNSQRHSAYATWRTLTRDDGEVNIMVYGIQYQLSLYSDFTFFSRDPVNGDMVEQNDRRTVLGFNASYRFRRQWGGITFDTTVGTQLRSDGIENGLSYDKARERLETLVDASVRESSIGVYAQEDIVFTPWLRALLGLRADSFGFDVNDHREDLATPDTKTSGVRQASRLSPKASLVLSPLPSTELYVNFGDGFHSNDARGVVRQPEPVTPLTRARGYEVGARTRLFDRLDLAGSVFRLDLDSELVWVGDDGTTEARGATRRQGLEAEARLKVLPWLFADADATVTRATYVQNAGNGDAVALAPTLILSGGVSARHPIGVYGRLGVLHLGDRPATEDGFLIAEGYTRVDATLGYRGSFYEVNLGVQNLLGTVWREAQFANVSRLPSETGPASCPVGTRPVGEADAFEGCEDLQFTPGAPFNAQLSVSFYF</sequence>
<keyword evidence="5 11" id="KW-0812">Transmembrane</keyword>
<reference evidence="16 17" key="1">
    <citation type="submission" date="2017-06" db="EMBL/GenBank/DDBJ databases">
        <title>Sequencing and comparative analysis of myxobacterial genomes.</title>
        <authorList>
            <person name="Rupp O."/>
            <person name="Goesmann A."/>
            <person name="Sogaard-Andersen L."/>
        </authorList>
    </citation>
    <scope>NUCLEOTIDE SEQUENCE [LARGE SCALE GENOMIC DNA]</scope>
    <source>
        <strain evidence="16 17">DSM 52655</strain>
    </source>
</reference>
<dbReference type="InterPro" id="IPR036942">
    <property type="entry name" value="Beta-barrel_TonB_sf"/>
</dbReference>
<dbReference type="InterPro" id="IPR000531">
    <property type="entry name" value="Beta-barrel_TonB"/>
</dbReference>
<dbReference type="Pfam" id="PF07715">
    <property type="entry name" value="Plug"/>
    <property type="match status" value="1"/>
</dbReference>
<dbReference type="KEGG" id="cfus:CYFUS_006504"/>
<feature type="domain" description="TonB-dependent receptor plug" evidence="15">
    <location>
        <begin position="72"/>
        <end position="182"/>
    </location>
</feature>
<evidence type="ECO:0000256" key="5">
    <source>
        <dbReference type="ARBA" id="ARBA00022692"/>
    </source>
</evidence>
<evidence type="ECO:0008006" key="18">
    <source>
        <dbReference type="Google" id="ProtNLM"/>
    </source>
</evidence>
<dbReference type="Pfam" id="PF00593">
    <property type="entry name" value="TonB_dep_Rec_b-barrel"/>
    <property type="match status" value="1"/>
</dbReference>
<keyword evidence="3 11" id="KW-1134">Transmembrane beta strand</keyword>
<proteinExistence type="inferred from homology"/>
<dbReference type="InterPro" id="IPR039426">
    <property type="entry name" value="TonB-dep_rcpt-like"/>
</dbReference>
<dbReference type="Gene3D" id="2.40.170.20">
    <property type="entry name" value="TonB-dependent receptor, beta-barrel domain"/>
    <property type="match status" value="1"/>
</dbReference>
<feature type="domain" description="TonB-dependent receptor-like beta-barrel" evidence="14">
    <location>
        <begin position="267"/>
        <end position="664"/>
    </location>
</feature>
<evidence type="ECO:0000256" key="10">
    <source>
        <dbReference type="ARBA" id="ARBA00023237"/>
    </source>
</evidence>
<evidence type="ECO:0000256" key="1">
    <source>
        <dbReference type="ARBA" id="ARBA00004571"/>
    </source>
</evidence>
<evidence type="ECO:0000256" key="3">
    <source>
        <dbReference type="ARBA" id="ARBA00022452"/>
    </source>
</evidence>
<evidence type="ECO:0000313" key="17">
    <source>
        <dbReference type="Proteomes" id="UP000217257"/>
    </source>
</evidence>
<organism evidence="16 17">
    <name type="scientific">Cystobacter fuscus</name>
    <dbReference type="NCBI Taxonomy" id="43"/>
    <lineage>
        <taxon>Bacteria</taxon>
        <taxon>Pseudomonadati</taxon>
        <taxon>Myxococcota</taxon>
        <taxon>Myxococcia</taxon>
        <taxon>Myxococcales</taxon>
        <taxon>Cystobacterineae</taxon>
        <taxon>Archangiaceae</taxon>
        <taxon>Cystobacter</taxon>
    </lineage>
</organism>
<protein>
    <recommendedName>
        <fullName evidence="18">TonB-dependent receptor</fullName>
    </recommendedName>
</protein>
<keyword evidence="7" id="KW-0406">Ion transport</keyword>
<evidence type="ECO:0000256" key="2">
    <source>
        <dbReference type="ARBA" id="ARBA00022448"/>
    </source>
</evidence>
<keyword evidence="8 12" id="KW-0798">TonB box</keyword>
<dbReference type="PANTHER" id="PTHR32552">
    <property type="entry name" value="FERRICHROME IRON RECEPTOR-RELATED"/>
    <property type="match status" value="1"/>
</dbReference>
<comment type="similarity">
    <text evidence="11 12">Belongs to the TonB-dependent receptor family.</text>
</comment>
<evidence type="ECO:0000256" key="7">
    <source>
        <dbReference type="ARBA" id="ARBA00023065"/>
    </source>
</evidence>
<evidence type="ECO:0000259" key="14">
    <source>
        <dbReference type="Pfam" id="PF00593"/>
    </source>
</evidence>
<dbReference type="GO" id="GO:0009279">
    <property type="term" value="C:cell outer membrane"/>
    <property type="evidence" value="ECO:0007669"/>
    <property type="project" value="UniProtKB-SubCell"/>
</dbReference>
<keyword evidence="10 11" id="KW-0998">Cell outer membrane</keyword>
<name>A0A250JC41_9BACT</name>
<dbReference type="AlphaFoldDB" id="A0A250JC41"/>